<evidence type="ECO:0000313" key="5">
    <source>
        <dbReference type="EMBL" id="KAF2491427.1"/>
    </source>
</evidence>
<reference evidence="5" key="1">
    <citation type="journal article" date="2020" name="Stud. Mycol.">
        <title>101 Dothideomycetes genomes: a test case for predicting lifestyles and emergence of pathogens.</title>
        <authorList>
            <person name="Haridas S."/>
            <person name="Albert R."/>
            <person name="Binder M."/>
            <person name="Bloem J."/>
            <person name="Labutti K."/>
            <person name="Salamov A."/>
            <person name="Andreopoulos B."/>
            <person name="Baker S."/>
            <person name="Barry K."/>
            <person name="Bills G."/>
            <person name="Bluhm B."/>
            <person name="Cannon C."/>
            <person name="Castanera R."/>
            <person name="Culley D."/>
            <person name="Daum C."/>
            <person name="Ezra D."/>
            <person name="Gonzalez J."/>
            <person name="Henrissat B."/>
            <person name="Kuo A."/>
            <person name="Liang C."/>
            <person name="Lipzen A."/>
            <person name="Lutzoni F."/>
            <person name="Magnuson J."/>
            <person name="Mondo S."/>
            <person name="Nolan M."/>
            <person name="Ohm R."/>
            <person name="Pangilinan J."/>
            <person name="Park H.-J."/>
            <person name="Ramirez L."/>
            <person name="Alfaro M."/>
            <person name="Sun H."/>
            <person name="Tritt A."/>
            <person name="Yoshinaga Y."/>
            <person name="Zwiers L.-H."/>
            <person name="Turgeon B."/>
            <person name="Goodwin S."/>
            <person name="Spatafora J."/>
            <person name="Crous P."/>
            <person name="Grigoriev I."/>
        </authorList>
    </citation>
    <scope>NUCLEOTIDE SEQUENCE</scope>
    <source>
        <strain evidence="5">CBS 269.34</strain>
    </source>
</reference>
<dbReference type="AlphaFoldDB" id="A0A6A6QIZ4"/>
<dbReference type="PANTHER" id="PTHR37534:SF26">
    <property type="entry name" value="TRANSCRIPTION FACTOR, PUTATIVE-RELATED"/>
    <property type="match status" value="1"/>
</dbReference>
<keyword evidence="2" id="KW-0539">Nucleus</keyword>
<protein>
    <recommendedName>
        <fullName evidence="4">Zn(2)-C6 fungal-type domain-containing protein</fullName>
    </recommendedName>
</protein>
<dbReference type="InterPro" id="IPR036864">
    <property type="entry name" value="Zn2-C6_fun-type_DNA-bd_sf"/>
</dbReference>
<dbReference type="Gene3D" id="4.10.240.10">
    <property type="entry name" value="Zn(2)-C6 fungal-type DNA-binding domain"/>
    <property type="match status" value="1"/>
</dbReference>
<dbReference type="Pfam" id="PF00172">
    <property type="entry name" value="Zn_clus"/>
    <property type="match status" value="1"/>
</dbReference>
<dbReference type="GO" id="GO:0000976">
    <property type="term" value="F:transcription cis-regulatory region binding"/>
    <property type="evidence" value="ECO:0007669"/>
    <property type="project" value="TreeGrafter"/>
</dbReference>
<sequence>MSSKSRSTTGCWTCRLRRKKCDEQSPACSVCTSLALTCHGYGARPQWMDGQGRERRMAESIRQAVKETASQKRRAAMLRRNQDSAPSTSLSGTNTADGSSSPNDCTLSSSRSSSLAYSDEDEASLLMHYLDHVFPLQFPFYKPSILDGGRGWLLSILMQTKPLYYAALSLAAYHLQSIRCPSVKYAESGCWGAARAQEQRVLAIEGLRKHLEAISGSAKKRSLVDNIEMLCSMVLLIALEARPWRVHLRAASIFVDDMRTVGMQESRRELSSSYNLALYFFAGVMAWYDILSCVTTGAKSFCHCALGCLAIGDGFIQLDKVMGCQSWAMICIMEIAALDEWKRGEQACGRLSVRELASRAADIERKLEGSLDEMARAALHSPESSALKPQDPVYLITQAFACAALVYVHVVVSGPHPQLPEIRNGVVRTLAALEAFPDRQMVRALFWPLCIAGAMALEKEEEFFRGPVAQGPVCGPRFGNSSKVLAVLEECWRVRKEENGARTLEWREAMERLGVEVLLV</sequence>
<dbReference type="OrthoDB" id="5213892at2759"/>
<dbReference type="SMART" id="SM00066">
    <property type="entry name" value="GAL4"/>
    <property type="match status" value="1"/>
</dbReference>
<dbReference type="PANTHER" id="PTHR37534">
    <property type="entry name" value="TRANSCRIPTIONAL ACTIVATOR PROTEIN UGA3"/>
    <property type="match status" value="1"/>
</dbReference>
<feature type="compositionally biased region" description="Polar residues" evidence="3">
    <location>
        <begin position="83"/>
        <end position="107"/>
    </location>
</feature>
<dbReference type="EMBL" id="MU004195">
    <property type="protein sequence ID" value="KAF2491427.1"/>
    <property type="molecule type" value="Genomic_DNA"/>
</dbReference>
<dbReference type="GO" id="GO:0005634">
    <property type="term" value="C:nucleus"/>
    <property type="evidence" value="ECO:0007669"/>
    <property type="project" value="UniProtKB-SubCell"/>
</dbReference>
<evidence type="ECO:0000259" key="4">
    <source>
        <dbReference type="PROSITE" id="PS50048"/>
    </source>
</evidence>
<dbReference type="InterPro" id="IPR021858">
    <property type="entry name" value="Fun_TF"/>
</dbReference>
<dbReference type="InterPro" id="IPR001138">
    <property type="entry name" value="Zn2Cys6_DnaBD"/>
</dbReference>
<evidence type="ECO:0000313" key="6">
    <source>
        <dbReference type="Proteomes" id="UP000799750"/>
    </source>
</evidence>
<dbReference type="SUPFAM" id="SSF57701">
    <property type="entry name" value="Zn2/Cys6 DNA-binding domain"/>
    <property type="match status" value="1"/>
</dbReference>
<accession>A0A6A6QIZ4</accession>
<comment type="subcellular location">
    <subcellularLocation>
        <location evidence="1">Nucleus</location>
    </subcellularLocation>
</comment>
<dbReference type="Pfam" id="PF11951">
    <property type="entry name" value="Fungal_trans_2"/>
    <property type="match status" value="1"/>
</dbReference>
<feature type="region of interest" description="Disordered" evidence="3">
    <location>
        <begin position="66"/>
        <end position="108"/>
    </location>
</feature>
<gene>
    <name evidence="5" type="ORF">BU16DRAFT_515793</name>
</gene>
<proteinExistence type="predicted"/>
<dbReference type="PROSITE" id="PS00463">
    <property type="entry name" value="ZN2_CY6_FUNGAL_1"/>
    <property type="match status" value="1"/>
</dbReference>
<dbReference type="GO" id="GO:0000981">
    <property type="term" value="F:DNA-binding transcription factor activity, RNA polymerase II-specific"/>
    <property type="evidence" value="ECO:0007669"/>
    <property type="project" value="InterPro"/>
</dbReference>
<evidence type="ECO:0000256" key="1">
    <source>
        <dbReference type="ARBA" id="ARBA00004123"/>
    </source>
</evidence>
<name>A0A6A6QIZ4_9PEZI</name>
<dbReference type="GO" id="GO:0045944">
    <property type="term" value="P:positive regulation of transcription by RNA polymerase II"/>
    <property type="evidence" value="ECO:0007669"/>
    <property type="project" value="TreeGrafter"/>
</dbReference>
<evidence type="ECO:0000256" key="3">
    <source>
        <dbReference type="SAM" id="MobiDB-lite"/>
    </source>
</evidence>
<keyword evidence="6" id="KW-1185">Reference proteome</keyword>
<dbReference type="PROSITE" id="PS50048">
    <property type="entry name" value="ZN2_CY6_FUNGAL_2"/>
    <property type="match status" value="1"/>
</dbReference>
<organism evidence="5 6">
    <name type="scientific">Lophium mytilinum</name>
    <dbReference type="NCBI Taxonomy" id="390894"/>
    <lineage>
        <taxon>Eukaryota</taxon>
        <taxon>Fungi</taxon>
        <taxon>Dikarya</taxon>
        <taxon>Ascomycota</taxon>
        <taxon>Pezizomycotina</taxon>
        <taxon>Dothideomycetes</taxon>
        <taxon>Pleosporomycetidae</taxon>
        <taxon>Mytilinidiales</taxon>
        <taxon>Mytilinidiaceae</taxon>
        <taxon>Lophium</taxon>
    </lineage>
</organism>
<evidence type="ECO:0000256" key="2">
    <source>
        <dbReference type="ARBA" id="ARBA00023242"/>
    </source>
</evidence>
<dbReference type="Proteomes" id="UP000799750">
    <property type="component" value="Unassembled WGS sequence"/>
</dbReference>
<feature type="domain" description="Zn(2)-C6 fungal-type" evidence="4">
    <location>
        <begin position="10"/>
        <end position="38"/>
    </location>
</feature>
<dbReference type="GO" id="GO:0008270">
    <property type="term" value="F:zinc ion binding"/>
    <property type="evidence" value="ECO:0007669"/>
    <property type="project" value="InterPro"/>
</dbReference>
<dbReference type="CDD" id="cd00067">
    <property type="entry name" value="GAL4"/>
    <property type="match status" value="1"/>
</dbReference>